<evidence type="ECO:0000313" key="12">
    <source>
        <dbReference type="Proteomes" id="UP000641588"/>
    </source>
</evidence>
<evidence type="ECO:0000256" key="5">
    <source>
        <dbReference type="ARBA" id="ARBA00023136"/>
    </source>
</evidence>
<name>A0A972H0H1_9BACL</name>
<keyword evidence="4 8" id="KW-1133">Transmembrane helix</keyword>
<evidence type="ECO:0000256" key="4">
    <source>
        <dbReference type="ARBA" id="ARBA00022989"/>
    </source>
</evidence>
<dbReference type="InterPro" id="IPR003838">
    <property type="entry name" value="ABC3_permease_C"/>
</dbReference>
<feature type="region of interest" description="Disordered" evidence="7">
    <location>
        <begin position="265"/>
        <end position="284"/>
    </location>
</feature>
<keyword evidence="12" id="KW-1185">Reference proteome</keyword>
<dbReference type="Pfam" id="PF02687">
    <property type="entry name" value="FtsX"/>
    <property type="match status" value="1"/>
</dbReference>
<organism evidence="11 12">
    <name type="scientific">Paenibacillus foliorum</name>
    <dbReference type="NCBI Taxonomy" id="2654974"/>
    <lineage>
        <taxon>Bacteria</taxon>
        <taxon>Bacillati</taxon>
        <taxon>Bacillota</taxon>
        <taxon>Bacilli</taxon>
        <taxon>Bacillales</taxon>
        <taxon>Paenibacillaceae</taxon>
        <taxon>Paenibacillus</taxon>
    </lineage>
</organism>
<comment type="similarity">
    <text evidence="6">Belongs to the ABC-4 integral membrane protein family.</text>
</comment>
<dbReference type="EMBL" id="WHOD01000128">
    <property type="protein sequence ID" value="NOU97964.1"/>
    <property type="molecule type" value="Genomic_DNA"/>
</dbReference>
<reference evidence="11" key="1">
    <citation type="submission" date="2019-10" db="EMBL/GenBank/DDBJ databases">
        <title>Description of Paenibacillus glebae sp. nov.</title>
        <authorList>
            <person name="Carlier A."/>
            <person name="Qi S."/>
        </authorList>
    </citation>
    <scope>NUCLEOTIDE SEQUENCE</scope>
    <source>
        <strain evidence="11">LMG 31456</strain>
    </source>
</reference>
<evidence type="ECO:0000256" key="1">
    <source>
        <dbReference type="ARBA" id="ARBA00004651"/>
    </source>
</evidence>
<evidence type="ECO:0000259" key="9">
    <source>
        <dbReference type="Pfam" id="PF02687"/>
    </source>
</evidence>
<sequence length="467" mass="52172">MKGFDYLRLGWDQLRRRMVVTALCTMGIAIGSASIIVALSFGESINHYSREQMSYFMKSDEITVRNGYANDANPSDPNAAKPYELTKAKIEIMRSFPHVKAIATYQTLNSFEFDIDSKKGRINNIYATELHTLEAFGYELQQGSASDQENTIILSYGATMGLLDQQLSRTRSLQIQNMSEDRQVSDSWKQQMYLAYPVYQKQIMLIPQIYRPNGAPVSATAIPLRVIGILKKPEGIPDDAIMNMKTAFVSPGLGKRLQETIANMYTSSSGDKSNNGESQKKKTSEYNEVKIKVEQSIHVKEVDDLIKKLKLSTETNIHREEQMQGQLVILRLIFGGIGLFILFVASISIIVAMTMSTYQRRRQIGIMKVLGANLNQIRNMFMTESALLGLLGGGCGILLSYWVIWGINIAVIQFTPQRPGSEAEILFISPWILPVGLFFAVMTGVLSGIYPAVKASRTDALTAIKRD</sequence>
<evidence type="ECO:0000256" key="3">
    <source>
        <dbReference type="ARBA" id="ARBA00022692"/>
    </source>
</evidence>
<dbReference type="AlphaFoldDB" id="A0A972H0H1"/>
<evidence type="ECO:0000313" key="11">
    <source>
        <dbReference type="EMBL" id="NOU97964.1"/>
    </source>
</evidence>
<comment type="subcellular location">
    <subcellularLocation>
        <location evidence="1">Cell membrane</location>
        <topology evidence="1">Multi-pass membrane protein</topology>
    </subcellularLocation>
</comment>
<gene>
    <name evidence="11" type="ORF">GC093_32765</name>
</gene>
<evidence type="ECO:0000256" key="8">
    <source>
        <dbReference type="SAM" id="Phobius"/>
    </source>
</evidence>
<proteinExistence type="inferred from homology"/>
<feature type="compositionally biased region" description="Polar residues" evidence="7">
    <location>
        <begin position="265"/>
        <end position="277"/>
    </location>
</feature>
<feature type="domain" description="MacB-like periplasmic core" evidence="10">
    <location>
        <begin position="21"/>
        <end position="258"/>
    </location>
</feature>
<evidence type="ECO:0000256" key="2">
    <source>
        <dbReference type="ARBA" id="ARBA00022475"/>
    </source>
</evidence>
<dbReference type="RefSeq" id="WP_171656216.1">
    <property type="nucleotide sequence ID" value="NZ_WHOD01000128.1"/>
</dbReference>
<accession>A0A972H0H1</accession>
<evidence type="ECO:0000259" key="10">
    <source>
        <dbReference type="Pfam" id="PF12704"/>
    </source>
</evidence>
<dbReference type="Pfam" id="PF12704">
    <property type="entry name" value="MacB_PCD"/>
    <property type="match status" value="1"/>
</dbReference>
<evidence type="ECO:0000256" key="6">
    <source>
        <dbReference type="ARBA" id="ARBA00038076"/>
    </source>
</evidence>
<dbReference type="InterPro" id="IPR025857">
    <property type="entry name" value="MacB_PCD"/>
</dbReference>
<feature type="domain" description="ABC3 transporter permease C-terminal" evidence="9">
    <location>
        <begin position="337"/>
        <end position="459"/>
    </location>
</feature>
<dbReference type="GO" id="GO:0005886">
    <property type="term" value="C:plasma membrane"/>
    <property type="evidence" value="ECO:0007669"/>
    <property type="project" value="UniProtKB-SubCell"/>
</dbReference>
<keyword evidence="2" id="KW-1003">Cell membrane</keyword>
<evidence type="ECO:0000256" key="7">
    <source>
        <dbReference type="SAM" id="MobiDB-lite"/>
    </source>
</evidence>
<keyword evidence="5 8" id="KW-0472">Membrane</keyword>
<feature type="transmembrane region" description="Helical" evidence="8">
    <location>
        <begin position="386"/>
        <end position="411"/>
    </location>
</feature>
<dbReference type="PANTHER" id="PTHR30572">
    <property type="entry name" value="MEMBRANE COMPONENT OF TRANSPORTER-RELATED"/>
    <property type="match status" value="1"/>
</dbReference>
<feature type="transmembrane region" description="Helical" evidence="8">
    <location>
        <begin position="328"/>
        <end position="353"/>
    </location>
</feature>
<dbReference type="Proteomes" id="UP000641588">
    <property type="component" value="Unassembled WGS sequence"/>
</dbReference>
<keyword evidence="3 8" id="KW-0812">Transmembrane</keyword>
<dbReference type="PANTHER" id="PTHR30572:SF4">
    <property type="entry name" value="ABC TRANSPORTER PERMEASE YTRF"/>
    <property type="match status" value="1"/>
</dbReference>
<dbReference type="GO" id="GO:0022857">
    <property type="term" value="F:transmembrane transporter activity"/>
    <property type="evidence" value="ECO:0007669"/>
    <property type="project" value="TreeGrafter"/>
</dbReference>
<protein>
    <submittedName>
        <fullName evidence="11">FtsX-like permease family protein</fullName>
    </submittedName>
</protein>
<comment type="caution">
    <text evidence="11">The sequence shown here is derived from an EMBL/GenBank/DDBJ whole genome shotgun (WGS) entry which is preliminary data.</text>
</comment>
<feature type="transmembrane region" description="Helical" evidence="8">
    <location>
        <begin position="20"/>
        <end position="42"/>
    </location>
</feature>
<feature type="transmembrane region" description="Helical" evidence="8">
    <location>
        <begin position="431"/>
        <end position="453"/>
    </location>
</feature>
<dbReference type="InterPro" id="IPR050250">
    <property type="entry name" value="Macrolide_Exporter_MacB"/>
</dbReference>